<keyword evidence="2" id="KW-1133">Transmembrane helix</keyword>
<feature type="region of interest" description="Disordered" evidence="1">
    <location>
        <begin position="1"/>
        <end position="20"/>
    </location>
</feature>
<comment type="caution">
    <text evidence="3">The sequence shown here is derived from an EMBL/GenBank/DDBJ whole genome shotgun (WGS) entry which is preliminary data.</text>
</comment>
<organism evidence="3 4">
    <name type="scientific">Planktothrix mougeotii LEGE 06226</name>
    <dbReference type="NCBI Taxonomy" id="1828728"/>
    <lineage>
        <taxon>Bacteria</taxon>
        <taxon>Bacillati</taxon>
        <taxon>Cyanobacteriota</taxon>
        <taxon>Cyanophyceae</taxon>
        <taxon>Oscillatoriophycideae</taxon>
        <taxon>Oscillatoriales</taxon>
        <taxon>Microcoleaceae</taxon>
        <taxon>Planktothrix</taxon>
    </lineage>
</organism>
<feature type="transmembrane region" description="Helical" evidence="2">
    <location>
        <begin position="42"/>
        <end position="67"/>
    </location>
</feature>
<dbReference type="EMBL" id="JADEWU010000022">
    <property type="protein sequence ID" value="MBE9143910.1"/>
    <property type="molecule type" value="Genomic_DNA"/>
</dbReference>
<keyword evidence="4" id="KW-1185">Reference proteome</keyword>
<accession>A0ABR9UBR8</accession>
<proteinExistence type="predicted"/>
<protein>
    <submittedName>
        <fullName evidence="3">Uncharacterized protein</fullName>
    </submittedName>
</protein>
<gene>
    <name evidence="3" type="ORF">IQ236_11845</name>
</gene>
<feature type="compositionally biased region" description="Low complexity" evidence="1">
    <location>
        <begin position="82"/>
        <end position="91"/>
    </location>
</feature>
<keyword evidence="2" id="KW-0812">Transmembrane</keyword>
<name>A0ABR9UBR8_9CYAN</name>
<reference evidence="3 4" key="1">
    <citation type="submission" date="2020-10" db="EMBL/GenBank/DDBJ databases">
        <authorList>
            <person name="Castelo-Branco R."/>
            <person name="Eusebio N."/>
            <person name="Adriana R."/>
            <person name="Vieira A."/>
            <person name="Brugerolle De Fraissinette N."/>
            <person name="Rezende De Castro R."/>
            <person name="Schneider M.P."/>
            <person name="Vasconcelos V."/>
            <person name="Leao P.N."/>
        </authorList>
    </citation>
    <scope>NUCLEOTIDE SEQUENCE [LARGE SCALE GENOMIC DNA]</scope>
    <source>
        <strain evidence="3 4">LEGE 06226</strain>
    </source>
</reference>
<feature type="compositionally biased region" description="Low complexity" evidence="1">
    <location>
        <begin position="7"/>
        <end position="20"/>
    </location>
</feature>
<feature type="region of interest" description="Disordered" evidence="1">
    <location>
        <begin position="75"/>
        <end position="94"/>
    </location>
</feature>
<sequence length="410" mass="45828">MEENPKPDNNLPEPTPNNNPSFQKLIQDYIKYLNNQRSSGNWLPYLISIAIFLILIYGLANGVLSLVRPWMIAQQNSPPVTPNNTPTTTSPTPEPTIPATPNPFQSITFPQDVCGDELPDDTTAYPVSLYPVFVKYAEADLAKVQSEFCRDAFKKFRDKNNRDEIQVGSFLGTERASQFKDYLSQTFANVEVGEATIIEAKRETPTEKPSPSPIAETTFRPDQNTFKDLEIGCGSSSETINFGNLEITCEDRGIYGSVLKIKNYSSDWYELQMNSGFITESLAAKTTYGTKYLLIPPGRTSEKEDIYRQNLNGNIYQFKARKIPQSIPSVTITVNCNDQPMLFWNIAMTPKCKPEGGTFINLYTVVGNTTVSLDTGSGTPLVYEPSLMGQKGWISSENSKIRITFYAGRK</sequence>
<evidence type="ECO:0000256" key="2">
    <source>
        <dbReference type="SAM" id="Phobius"/>
    </source>
</evidence>
<dbReference type="RefSeq" id="WP_193869438.1">
    <property type="nucleotide sequence ID" value="NZ_JADEWU010000022.1"/>
</dbReference>
<dbReference type="Proteomes" id="UP000640725">
    <property type="component" value="Unassembled WGS sequence"/>
</dbReference>
<evidence type="ECO:0000313" key="4">
    <source>
        <dbReference type="Proteomes" id="UP000640725"/>
    </source>
</evidence>
<evidence type="ECO:0000256" key="1">
    <source>
        <dbReference type="SAM" id="MobiDB-lite"/>
    </source>
</evidence>
<evidence type="ECO:0000313" key="3">
    <source>
        <dbReference type="EMBL" id="MBE9143910.1"/>
    </source>
</evidence>
<keyword evidence="2" id="KW-0472">Membrane</keyword>